<keyword evidence="6 14" id="KW-0812">Transmembrane</keyword>
<evidence type="ECO:0000256" key="6">
    <source>
        <dbReference type="ARBA" id="ARBA00022692"/>
    </source>
</evidence>
<evidence type="ECO:0000256" key="8">
    <source>
        <dbReference type="ARBA" id="ARBA00022960"/>
    </source>
</evidence>
<dbReference type="GO" id="GO:0071972">
    <property type="term" value="F:peptidoglycan L,D-transpeptidase activity"/>
    <property type="evidence" value="ECO:0007669"/>
    <property type="project" value="TreeGrafter"/>
</dbReference>
<evidence type="ECO:0000256" key="2">
    <source>
        <dbReference type="ARBA" id="ARBA00004236"/>
    </source>
</evidence>
<dbReference type="GO" id="GO:0006508">
    <property type="term" value="P:proteolysis"/>
    <property type="evidence" value="ECO:0007669"/>
    <property type="project" value="UniProtKB-KW"/>
</dbReference>
<dbReference type="STRING" id="1245745.A0A0A2WDS2"/>
<keyword evidence="7" id="KW-0378">Hydrolase</keyword>
<dbReference type="Gene3D" id="3.40.1280.10">
    <property type="match status" value="1"/>
</dbReference>
<dbReference type="Gene3D" id="3.90.1310.10">
    <property type="entry name" value="Penicillin-binding protein 2a (Domain 2)"/>
    <property type="match status" value="1"/>
</dbReference>
<dbReference type="SUPFAM" id="SSF56519">
    <property type="entry name" value="Penicillin binding protein dimerisation domain"/>
    <property type="match status" value="1"/>
</dbReference>
<dbReference type="CDD" id="cd18081">
    <property type="entry name" value="RlmH-like"/>
    <property type="match status" value="1"/>
</dbReference>
<comment type="subcellular location">
    <subcellularLocation>
        <location evidence="2">Cell membrane</location>
    </subcellularLocation>
    <subcellularLocation>
        <location evidence="1">Membrane</location>
        <topology evidence="1">Single-pass membrane protein</topology>
    </subcellularLocation>
</comment>
<keyword evidence="4" id="KW-0997">Cell inner membrane</keyword>
<dbReference type="InterPro" id="IPR050515">
    <property type="entry name" value="Beta-lactam/transpept"/>
</dbReference>
<evidence type="ECO:0000256" key="10">
    <source>
        <dbReference type="ARBA" id="ARBA00022989"/>
    </source>
</evidence>
<dbReference type="InterPro" id="IPR029026">
    <property type="entry name" value="tRNA_m1G_MTases_N"/>
</dbReference>
<evidence type="ECO:0000313" key="17">
    <source>
        <dbReference type="EMBL" id="KGQ11294.1"/>
    </source>
</evidence>
<keyword evidence="3" id="KW-1003">Cell membrane</keyword>
<accession>A0A0A2WDS2</accession>
<organism evidence="17 18">
    <name type="scientific">Beauveria bassiana D1-5</name>
    <dbReference type="NCBI Taxonomy" id="1245745"/>
    <lineage>
        <taxon>Eukaryota</taxon>
        <taxon>Fungi</taxon>
        <taxon>Dikarya</taxon>
        <taxon>Ascomycota</taxon>
        <taxon>Pezizomycotina</taxon>
        <taxon>Sordariomycetes</taxon>
        <taxon>Hypocreomycetidae</taxon>
        <taxon>Hypocreales</taxon>
        <taxon>Cordycipitaceae</taxon>
        <taxon>Beauveria</taxon>
    </lineage>
</organism>
<evidence type="ECO:0000256" key="9">
    <source>
        <dbReference type="ARBA" id="ARBA00022984"/>
    </source>
</evidence>
<evidence type="ECO:0000256" key="3">
    <source>
        <dbReference type="ARBA" id="ARBA00022475"/>
    </source>
</evidence>
<dbReference type="EMBL" id="ANFO01000228">
    <property type="protein sequence ID" value="KGQ11294.1"/>
    <property type="molecule type" value="Genomic_DNA"/>
</dbReference>
<feature type="transmembrane region" description="Helical" evidence="14">
    <location>
        <begin position="138"/>
        <end position="157"/>
    </location>
</feature>
<proteinExistence type="predicted"/>
<dbReference type="InterPro" id="IPR003742">
    <property type="entry name" value="RlmH-like"/>
</dbReference>
<dbReference type="SUPFAM" id="SSF56601">
    <property type="entry name" value="beta-lactamase/transpeptidase-like"/>
    <property type="match status" value="1"/>
</dbReference>
<dbReference type="GO" id="GO:0008658">
    <property type="term" value="F:penicillin binding"/>
    <property type="evidence" value="ECO:0007669"/>
    <property type="project" value="InterPro"/>
</dbReference>
<evidence type="ECO:0000256" key="11">
    <source>
        <dbReference type="ARBA" id="ARBA00023136"/>
    </source>
</evidence>
<dbReference type="GO" id="GO:0008168">
    <property type="term" value="F:methyltransferase activity"/>
    <property type="evidence" value="ECO:0007669"/>
    <property type="project" value="InterPro"/>
</dbReference>
<keyword evidence="5" id="KW-0645">Protease</keyword>
<evidence type="ECO:0000313" key="18">
    <source>
        <dbReference type="Proteomes" id="UP000030106"/>
    </source>
</evidence>
<feature type="region of interest" description="Disordered" evidence="13">
    <location>
        <begin position="544"/>
        <end position="603"/>
    </location>
</feature>
<dbReference type="Gene3D" id="3.30.1390.30">
    <property type="entry name" value="Penicillin-binding protein 2a, domain 3"/>
    <property type="match status" value="1"/>
</dbReference>
<dbReference type="InterPro" id="IPR036138">
    <property type="entry name" value="PBP_dimer_sf"/>
</dbReference>
<evidence type="ECO:0000259" key="15">
    <source>
        <dbReference type="Pfam" id="PF00905"/>
    </source>
</evidence>
<keyword evidence="10 14" id="KW-1133">Transmembrane helix</keyword>
<dbReference type="InterPro" id="IPR017790">
    <property type="entry name" value="Penicillin-binding_protein_2"/>
</dbReference>
<feature type="domain" description="Penicillin-binding protein dimerisation" evidence="16">
    <location>
        <begin position="180"/>
        <end position="356"/>
    </location>
</feature>
<dbReference type="SUPFAM" id="SSF75217">
    <property type="entry name" value="alpha/beta knot"/>
    <property type="match status" value="1"/>
</dbReference>
<protein>
    <submittedName>
        <fullName evidence="17">Penicillin-binding protein 2</fullName>
    </submittedName>
</protein>
<keyword evidence="8" id="KW-0133">Cell shape</keyword>
<dbReference type="InterPro" id="IPR029028">
    <property type="entry name" value="Alpha/beta_knot_MTases"/>
</dbReference>
<evidence type="ECO:0000256" key="4">
    <source>
        <dbReference type="ARBA" id="ARBA00022519"/>
    </source>
</evidence>
<dbReference type="Proteomes" id="UP000030106">
    <property type="component" value="Unassembled WGS sequence"/>
</dbReference>
<dbReference type="GO" id="GO:0071555">
    <property type="term" value="P:cell wall organization"/>
    <property type="evidence" value="ECO:0007669"/>
    <property type="project" value="UniProtKB-KW"/>
</dbReference>
<keyword evidence="11 14" id="KW-0472">Membrane</keyword>
<dbReference type="HOGENOM" id="CLU_431454_0_0_1"/>
<dbReference type="GO" id="GO:0005886">
    <property type="term" value="C:plasma membrane"/>
    <property type="evidence" value="ECO:0007669"/>
    <property type="project" value="UniProtKB-SubCell"/>
</dbReference>
<keyword evidence="12" id="KW-0961">Cell wall biogenesis/degradation</keyword>
<dbReference type="Pfam" id="PF02590">
    <property type="entry name" value="SPOUT_MTase"/>
    <property type="match status" value="1"/>
</dbReference>
<gene>
    <name evidence="17" type="ORF">BBAD15_g2995</name>
</gene>
<keyword evidence="9" id="KW-0573">Peptidoglycan synthesis</keyword>
<dbReference type="NCBIfam" id="TIGR03423">
    <property type="entry name" value="pbp2_mrdA"/>
    <property type="match status" value="1"/>
</dbReference>
<evidence type="ECO:0000256" key="13">
    <source>
        <dbReference type="SAM" id="MobiDB-lite"/>
    </source>
</evidence>
<dbReference type="InterPro" id="IPR001460">
    <property type="entry name" value="PCN-bd_Tpept"/>
</dbReference>
<evidence type="ECO:0000256" key="1">
    <source>
        <dbReference type="ARBA" id="ARBA00004167"/>
    </source>
</evidence>
<dbReference type="InterPro" id="IPR012338">
    <property type="entry name" value="Beta-lactam/transpept-like"/>
</dbReference>
<dbReference type="PANTHER" id="PTHR30627">
    <property type="entry name" value="PEPTIDOGLYCAN D,D-TRANSPEPTIDASE"/>
    <property type="match status" value="1"/>
</dbReference>
<name>A0A0A2WDS2_BEABA</name>
<evidence type="ECO:0000256" key="12">
    <source>
        <dbReference type="ARBA" id="ARBA00023316"/>
    </source>
</evidence>
<dbReference type="NCBIfam" id="NF000986">
    <property type="entry name" value="PRK00103.1-4"/>
    <property type="match status" value="1"/>
</dbReference>
<dbReference type="InterPro" id="IPR005311">
    <property type="entry name" value="PBP_dimer"/>
</dbReference>
<dbReference type="FunFam" id="3.90.1310.10:FF:000001">
    <property type="entry name" value="Peptidoglycan D,D-transpeptidase MrdA"/>
    <property type="match status" value="1"/>
</dbReference>
<dbReference type="FunFam" id="3.30.1390.30:FF:000001">
    <property type="entry name" value="Peptidoglycan D,D-transpeptidase MrdA"/>
    <property type="match status" value="1"/>
</dbReference>
<evidence type="ECO:0000256" key="14">
    <source>
        <dbReference type="SAM" id="Phobius"/>
    </source>
</evidence>
<sequence length="634" mass="71781">MPDWVQTGFTEYLRRFPKDMPFELVEIPAGKRGKNADIKRILEKEGEMMLAAAGKGNRIVTLDIPGQPWDTPQLATQLERWKQDGRDVSLLIGGPEGLAPACKAAAEQSWSLSALTMPHPLNSFRDYTAESALFVRRALVAFIGILLLTGVLIANLYNLQIVRFNDYQTRSNENRIKLVPIPPSRGIIYDRNGTPLALNRTIYQIEMMPEKVDNVQETLEALRPVVDLTDDDIANFKKERARSHRFTSIAVKTNLTEVQVARFAVNQYRFPGVEVKGYKRRFYPYGSALTHVIGYVSKINDKDVERLDKEGKLANYASTHDIGKLGIERYYEDVLHGQTGYEEVEVNNRGRVIRQLKEVPPQAGHDIYLTLDLKLQTYIETLLEGSRAAVVVTDPRTGGILALVSMPSYNPNLFVDGISSKDYSGLLNDPNTPLINRATQGVYPPASTVKPYMAVSALSAGVITRNTSLFDPGWWQLPGSEKRYRDWKKWGHGRLNVTKSLEESADTFFYQVAYDMGIDRIGEWMSKFGYGHLTGIDLSEERAGNMPTRRYHPGRYRPGLLDSHANPDEQGDDDPDKRRHRSRPASADEHHRKRQAGSLAATDRSAGGRYPLWLLGNCQRRDVWRRKPTKRHRT</sequence>
<dbReference type="GO" id="GO:0006364">
    <property type="term" value="P:rRNA processing"/>
    <property type="evidence" value="ECO:0007669"/>
    <property type="project" value="InterPro"/>
</dbReference>
<dbReference type="Pfam" id="PF00905">
    <property type="entry name" value="Transpeptidase"/>
    <property type="match status" value="1"/>
</dbReference>
<feature type="domain" description="Penicillin-binding protein transpeptidase" evidence="15">
    <location>
        <begin position="389"/>
        <end position="550"/>
    </location>
</feature>
<dbReference type="GO" id="GO:0009002">
    <property type="term" value="F:serine-type D-Ala-D-Ala carboxypeptidase activity"/>
    <property type="evidence" value="ECO:0007669"/>
    <property type="project" value="InterPro"/>
</dbReference>
<dbReference type="NCBIfam" id="TIGR00246">
    <property type="entry name" value="tRNA_RlmH_YbeA"/>
    <property type="match status" value="1"/>
</dbReference>
<evidence type="ECO:0000256" key="7">
    <source>
        <dbReference type="ARBA" id="ARBA00022801"/>
    </source>
</evidence>
<dbReference type="AlphaFoldDB" id="A0A0A2WDS2"/>
<dbReference type="Gene3D" id="3.40.710.10">
    <property type="entry name" value="DD-peptidase/beta-lactamase superfamily"/>
    <property type="match status" value="1"/>
</dbReference>
<reference evidence="17 18" key="1">
    <citation type="submission" date="2012-10" db="EMBL/GenBank/DDBJ databases">
        <title>Genome sequencing and analysis of entomopathogenic fungi Beauveria bassiana D1-5.</title>
        <authorList>
            <person name="Li Q."/>
            <person name="Wang L."/>
            <person name="Zhang Z."/>
            <person name="Wang Q."/>
            <person name="Ren J."/>
            <person name="Wang M."/>
            <person name="Xu W."/>
            <person name="Wang J."/>
            <person name="Lu Y."/>
            <person name="Du Q."/>
            <person name="Sun Z."/>
        </authorList>
    </citation>
    <scope>NUCLEOTIDE SEQUENCE [LARGE SCALE GENOMIC DNA]</scope>
    <source>
        <strain evidence="17 18">D1-5</strain>
    </source>
</reference>
<dbReference type="PANTHER" id="PTHR30627:SF2">
    <property type="entry name" value="PEPTIDOGLYCAN D,D-TRANSPEPTIDASE MRDA"/>
    <property type="match status" value="1"/>
</dbReference>
<evidence type="ECO:0000256" key="5">
    <source>
        <dbReference type="ARBA" id="ARBA00022670"/>
    </source>
</evidence>
<evidence type="ECO:0000259" key="16">
    <source>
        <dbReference type="Pfam" id="PF03717"/>
    </source>
</evidence>
<dbReference type="GO" id="GO:0008360">
    <property type="term" value="P:regulation of cell shape"/>
    <property type="evidence" value="ECO:0007669"/>
    <property type="project" value="UniProtKB-KW"/>
</dbReference>
<dbReference type="Pfam" id="PF03717">
    <property type="entry name" value="PBP_dimer"/>
    <property type="match status" value="1"/>
</dbReference>
<comment type="caution">
    <text evidence="17">The sequence shown here is derived from an EMBL/GenBank/DDBJ whole genome shotgun (WGS) entry which is preliminary data.</text>
</comment>